<sequence>MVDKMATNYAKASYSEVYDMHTEEGVPTMLEFSTPHGFRPVRYLTGFFAQFRKFRYVGAKVTFIPAATLPADPLQVSYEAGEPTIDPRDLLNPILHKGIHGDALGNLLEEYKQVLASGSSLELTKTATANYMTLYYQCLTDPSFRKSGLRQGFVQKLFPLVYSLGTNRQIMPSSLKGSGAASQIVGDSNVLDPSGFFSETDGQFFFNDETDGATARRNFGQGQQNLKDNSITWETYDEFTTKPTRLGWLDTLQVMRDNTATPWNVNYSVELSTEMSELKASKVTPCNFTILPKIPMYMCFLPPAYKTEMYFRIVIQHYFEFKEFRSTFNQFGIGQVSTAGDVPYDWLNAIQNVSTASIESEKSLDIAGGDAELTTDGVL</sequence>
<gene>
    <name evidence="1" type="primary">CP</name>
</gene>
<accession>A0A482JT79</accession>
<protein>
    <submittedName>
        <fullName evidence="1">Capsid protein</fullName>
    </submittedName>
</protein>
<proteinExistence type="predicted"/>
<dbReference type="Pfam" id="PF23784">
    <property type="entry name" value="Smaco_capsid"/>
    <property type="match status" value="1"/>
</dbReference>
<reference evidence="1" key="1">
    <citation type="submission" date="2018-06" db="EMBL/GenBank/DDBJ databases">
        <title>CRESS-DNA (Smacoviridae) genomes identified in human, pigs, wild boar, rats and goat.</title>
        <authorList>
            <person name="Ashworth J.L."/>
        </authorList>
    </citation>
    <scope>NUCLEOTIDE SEQUENCE</scope>
    <source>
        <strain evidence="1">17499x4_678</strain>
    </source>
</reference>
<organism evidence="1">
    <name type="scientific">Porcine associated porprismacovirus</name>
    <dbReference type="NCBI Taxonomy" id="2496634"/>
    <lineage>
        <taxon>Viruses</taxon>
        <taxon>Monodnaviria</taxon>
        <taxon>Shotokuvirae</taxon>
        <taxon>Cressdnaviricota</taxon>
        <taxon>Arfiviricetes</taxon>
        <taxon>Cremevirales</taxon>
        <taxon>Smacoviridae</taxon>
        <taxon>Porprismacovirus</taxon>
    </lineage>
</organism>
<dbReference type="EMBL" id="MH500337">
    <property type="protein sequence ID" value="QBP37152.1"/>
    <property type="molecule type" value="Genomic_DNA"/>
</dbReference>
<evidence type="ECO:0000313" key="1">
    <source>
        <dbReference type="EMBL" id="QBP37152.1"/>
    </source>
</evidence>
<name>A0A482JT79_9VIRU</name>
<dbReference type="InterPro" id="IPR057000">
    <property type="entry name" value="Smaco_capsid"/>
</dbReference>